<evidence type="ECO:0000256" key="1">
    <source>
        <dbReference type="SAM" id="Coils"/>
    </source>
</evidence>
<evidence type="ECO:0000313" key="2">
    <source>
        <dbReference type="EMBL" id="OMJ84706.1"/>
    </source>
</evidence>
<protein>
    <submittedName>
        <fullName evidence="2">Uncharacterized protein</fullName>
    </submittedName>
</protein>
<dbReference type="AlphaFoldDB" id="A0A1R2C6S4"/>
<keyword evidence="3" id="KW-1185">Reference proteome</keyword>
<reference evidence="2 3" key="1">
    <citation type="submission" date="2016-11" db="EMBL/GenBank/DDBJ databases">
        <title>The macronuclear genome of Stentor coeruleus: a giant cell with tiny introns.</title>
        <authorList>
            <person name="Slabodnick M."/>
            <person name="Ruby J.G."/>
            <person name="Reiff S.B."/>
            <person name="Swart E.C."/>
            <person name="Gosai S."/>
            <person name="Prabakaran S."/>
            <person name="Witkowska E."/>
            <person name="Larue G.E."/>
            <person name="Fisher S."/>
            <person name="Freeman R.M."/>
            <person name="Gunawardena J."/>
            <person name="Chu W."/>
            <person name="Stover N.A."/>
            <person name="Gregory B.D."/>
            <person name="Nowacki M."/>
            <person name="Derisi J."/>
            <person name="Roy S.W."/>
            <person name="Marshall W.F."/>
            <person name="Sood P."/>
        </authorList>
    </citation>
    <scope>NUCLEOTIDE SEQUENCE [LARGE SCALE GENOMIC DNA]</scope>
    <source>
        <strain evidence="2">WM001</strain>
    </source>
</reference>
<keyword evidence="1" id="KW-0175">Coiled coil</keyword>
<name>A0A1R2C6S4_9CILI</name>
<evidence type="ECO:0000313" key="3">
    <source>
        <dbReference type="Proteomes" id="UP000187209"/>
    </source>
</evidence>
<feature type="coiled-coil region" evidence="1">
    <location>
        <begin position="313"/>
        <end position="340"/>
    </location>
</feature>
<organism evidence="2 3">
    <name type="scientific">Stentor coeruleus</name>
    <dbReference type="NCBI Taxonomy" id="5963"/>
    <lineage>
        <taxon>Eukaryota</taxon>
        <taxon>Sar</taxon>
        <taxon>Alveolata</taxon>
        <taxon>Ciliophora</taxon>
        <taxon>Postciliodesmatophora</taxon>
        <taxon>Heterotrichea</taxon>
        <taxon>Heterotrichida</taxon>
        <taxon>Stentoridae</taxon>
        <taxon>Stentor</taxon>
    </lineage>
</organism>
<dbReference type="EMBL" id="MPUH01000260">
    <property type="protein sequence ID" value="OMJ84706.1"/>
    <property type="molecule type" value="Genomic_DNA"/>
</dbReference>
<gene>
    <name evidence="2" type="ORF">SteCoe_14095</name>
</gene>
<comment type="caution">
    <text evidence="2">The sequence shown here is derived from an EMBL/GenBank/DDBJ whole genome shotgun (WGS) entry which is preliminary data.</text>
</comment>
<proteinExistence type="predicted"/>
<sequence length="479" mass="57242">MVSYALDIENQRIVSAMLELGISKEELITKKLEDFSGFNVTPEIQKLRYEHYAKLLKNTVNEIREILKKRHVTMLPAEYKPTATASVEEVTYESNKNISQEFNRFPPKQREILINTLTSFDLIKLPKKEKPKPLKPNKSEKDLAPVISKKNYKEMFKKHQDLQIMNLNNLKKEQKQLQIDLYNKTTKSMKEHELREKLQEDFKKILAKEREEMYMKKKESVDNRKLSFEQLTDNDIAQRLENFDKKIHKSEELRIEAIRNKIQKTIKLREASERVEMRFKDKSKSNELELFNRLVDKQKKVKTARERNEEKIHDKMQKTKEEFEKKRNIALERIKSAENDLFFNAKKMEHQMRVSQKIVQDRKKKMSEDFQMKKELNKLKDYECLLKVQRAKRRFDYKMSKNLEKTLEKYDKIKEMQLAKEKEVYSNRDSAIKAMIEKEKLLEAVAVIWKSPRSKTAQEKIKSLNIRSIEASILGEDNN</sequence>
<dbReference type="Proteomes" id="UP000187209">
    <property type="component" value="Unassembled WGS sequence"/>
</dbReference>
<dbReference type="OrthoDB" id="306975at2759"/>
<accession>A0A1R2C6S4</accession>